<reference evidence="3 4" key="1">
    <citation type="submission" date="2024-06" db="EMBL/GenBank/DDBJ databases">
        <title>The Natural Products Discovery Center: Release of the First 8490 Sequenced Strains for Exploring Actinobacteria Biosynthetic Diversity.</title>
        <authorList>
            <person name="Kalkreuter E."/>
            <person name="Kautsar S.A."/>
            <person name="Yang D."/>
            <person name="Bader C.D."/>
            <person name="Teijaro C.N."/>
            <person name="Fluegel L."/>
            <person name="Davis C.M."/>
            <person name="Simpson J.R."/>
            <person name="Lauterbach L."/>
            <person name="Steele A.D."/>
            <person name="Gui C."/>
            <person name="Meng S."/>
            <person name="Li G."/>
            <person name="Viehrig K."/>
            <person name="Ye F."/>
            <person name="Su P."/>
            <person name="Kiefer A.F."/>
            <person name="Nichols A."/>
            <person name="Cepeda A.J."/>
            <person name="Yan W."/>
            <person name="Fan B."/>
            <person name="Jiang Y."/>
            <person name="Adhikari A."/>
            <person name="Zheng C.-J."/>
            <person name="Schuster L."/>
            <person name="Cowan T.M."/>
            <person name="Smanski M.J."/>
            <person name="Chevrette M.G."/>
            <person name="De Carvalho L.P.S."/>
            <person name="Shen B."/>
        </authorList>
    </citation>
    <scope>NUCLEOTIDE SEQUENCE [LARGE SCALE GENOMIC DNA]</scope>
    <source>
        <strain evidence="3 4">NPDC050403</strain>
    </source>
</reference>
<sequence>MVSVARAVRSPLAWIVAVVVVAVTATAIVLLEPWKLIVDTTVTEAVPTVAPATGPSGTPAAGPVVLAEGSFVSHEHHTSGTVRILRLPDGGRVLRLEDLDTSDGPDVRVWLTDQTVTDDWFTFDDGQHVDLGSLKGNKGNQNYAVPSELDLAAFVSADLWCDRFNVSFGAATLVRTGN</sequence>
<keyword evidence="1" id="KW-0472">Membrane</keyword>
<dbReference type="Proteomes" id="UP001551695">
    <property type="component" value="Unassembled WGS sequence"/>
</dbReference>
<protein>
    <submittedName>
        <fullName evidence="3">DM13 domain-containing protein</fullName>
    </submittedName>
</protein>
<evidence type="ECO:0000259" key="2">
    <source>
        <dbReference type="PROSITE" id="PS51549"/>
    </source>
</evidence>
<keyword evidence="1" id="KW-0812">Transmembrane</keyword>
<dbReference type="RefSeq" id="WP_357784733.1">
    <property type="nucleotide sequence ID" value="NZ_JBFAKC010000007.1"/>
</dbReference>
<dbReference type="PROSITE" id="PS51549">
    <property type="entry name" value="DM13"/>
    <property type="match status" value="1"/>
</dbReference>
<evidence type="ECO:0000313" key="3">
    <source>
        <dbReference type="EMBL" id="MEV0709294.1"/>
    </source>
</evidence>
<evidence type="ECO:0000313" key="4">
    <source>
        <dbReference type="Proteomes" id="UP001551695"/>
    </source>
</evidence>
<evidence type="ECO:0000256" key="1">
    <source>
        <dbReference type="SAM" id="Phobius"/>
    </source>
</evidence>
<keyword evidence="4" id="KW-1185">Reference proteome</keyword>
<proteinExistence type="predicted"/>
<gene>
    <name evidence="3" type="ORF">AB0I48_17175</name>
</gene>
<feature type="domain" description="DM13" evidence="2">
    <location>
        <begin position="62"/>
        <end position="174"/>
    </location>
</feature>
<feature type="transmembrane region" description="Helical" evidence="1">
    <location>
        <begin position="12"/>
        <end position="31"/>
    </location>
</feature>
<organism evidence="3 4">
    <name type="scientific">Nocardia aurea</name>
    <dbReference type="NCBI Taxonomy" id="2144174"/>
    <lineage>
        <taxon>Bacteria</taxon>
        <taxon>Bacillati</taxon>
        <taxon>Actinomycetota</taxon>
        <taxon>Actinomycetes</taxon>
        <taxon>Mycobacteriales</taxon>
        <taxon>Nocardiaceae</taxon>
        <taxon>Nocardia</taxon>
    </lineage>
</organism>
<dbReference type="EMBL" id="JBFAKC010000007">
    <property type="protein sequence ID" value="MEV0709294.1"/>
    <property type="molecule type" value="Genomic_DNA"/>
</dbReference>
<name>A0ABV3FV44_9NOCA</name>
<dbReference type="InterPro" id="IPR019545">
    <property type="entry name" value="DM13_domain"/>
</dbReference>
<comment type="caution">
    <text evidence="3">The sequence shown here is derived from an EMBL/GenBank/DDBJ whole genome shotgun (WGS) entry which is preliminary data.</text>
</comment>
<dbReference type="Pfam" id="PF10517">
    <property type="entry name" value="DM13"/>
    <property type="match status" value="1"/>
</dbReference>
<accession>A0ABV3FV44</accession>
<keyword evidence="1" id="KW-1133">Transmembrane helix</keyword>